<feature type="transmembrane region" description="Helical" evidence="1">
    <location>
        <begin position="80"/>
        <end position="100"/>
    </location>
</feature>
<protein>
    <submittedName>
        <fullName evidence="2">Uncharacterized protein</fullName>
    </submittedName>
</protein>
<dbReference type="KEGG" id="cki:Calkr_1535"/>
<evidence type="ECO:0000313" key="2">
    <source>
        <dbReference type="EMBL" id="ADQ41028.1"/>
    </source>
</evidence>
<dbReference type="AlphaFoldDB" id="E4S9F9"/>
<proteinExistence type="predicted"/>
<keyword evidence="1" id="KW-0472">Membrane</keyword>
<keyword evidence="1" id="KW-1133">Transmembrane helix</keyword>
<dbReference type="EMBL" id="CP002326">
    <property type="protein sequence ID" value="ADQ41028.1"/>
    <property type="molecule type" value="Genomic_DNA"/>
</dbReference>
<reference key="1">
    <citation type="submission" date="2010-11" db="EMBL/GenBank/DDBJ databases">
        <title>Complete sequence of chromosome of Caldicellulosiruptor kristjanssonii 177R1B.</title>
        <authorList>
            <consortium name="US DOE Joint Genome Institute"/>
            <person name="Lucas S."/>
            <person name="Copeland A."/>
            <person name="Lapidus A."/>
            <person name="Cheng J.-F."/>
            <person name="Bruce D."/>
            <person name="Goodwin L."/>
            <person name="Pitluck S."/>
            <person name="Davenport K."/>
            <person name="Detter J.C."/>
            <person name="Han C."/>
            <person name="Tapia R."/>
            <person name="Land M."/>
            <person name="Hauser L."/>
            <person name="Jeffries C."/>
            <person name="Kyrpides N."/>
            <person name="Ivanova N."/>
            <person name="Mikhailova N."/>
            <person name="Blumer-Schuette S.E."/>
            <person name="Kelly R.M."/>
            <person name="Woyke T."/>
        </authorList>
    </citation>
    <scope>NUCLEOTIDE SEQUENCE</scope>
    <source>
        <strain>177R1B</strain>
    </source>
</reference>
<keyword evidence="3" id="KW-1185">Reference proteome</keyword>
<dbReference type="OrthoDB" id="2624090at2"/>
<dbReference type="HOGENOM" id="CLU_2057034_0_0_9"/>
<keyword evidence="1" id="KW-0812">Transmembrane</keyword>
<dbReference type="Proteomes" id="UP000009256">
    <property type="component" value="Chromosome"/>
</dbReference>
<sequence>MKNSKVISLIMLGILVIAWFTRWDYKATKTFDDFVVKWKIDRWTGYRWVEVFSVDSWEKPAYSDQKQKDNALKYRKIATFVWYGLFGINFIWLIISWLLLPKKQGRNDKLTKKDEEIQT</sequence>
<evidence type="ECO:0000256" key="1">
    <source>
        <dbReference type="SAM" id="Phobius"/>
    </source>
</evidence>
<dbReference type="eggNOG" id="ENOG5034CAZ">
    <property type="taxonomic scope" value="Bacteria"/>
</dbReference>
<name>E4S9F9_CALA7</name>
<gene>
    <name evidence="2" type="ordered locus">Calkr_1535</name>
</gene>
<feature type="transmembrane region" description="Helical" evidence="1">
    <location>
        <begin position="7"/>
        <end position="25"/>
    </location>
</feature>
<organism evidence="2 3">
    <name type="scientific">Caldicellulosiruptor acetigenus (strain ATCC 700853 / DSM 12137 / I77R1B)</name>
    <name type="common">Caldicellulosiruptor kristjanssonii</name>
    <dbReference type="NCBI Taxonomy" id="632335"/>
    <lineage>
        <taxon>Bacteria</taxon>
        <taxon>Bacillati</taxon>
        <taxon>Bacillota</taxon>
        <taxon>Bacillota incertae sedis</taxon>
        <taxon>Caldicellulosiruptorales</taxon>
        <taxon>Caldicellulosiruptoraceae</taxon>
        <taxon>Caldicellulosiruptor</taxon>
    </lineage>
</organism>
<accession>E4S9F9</accession>
<reference evidence="2 3" key="2">
    <citation type="journal article" date="2011" name="J. Bacteriol.">
        <title>Complete genome sequences for the anaerobic, extremely thermophilic plant biomass-degrading bacteria Caldicellulosiruptor hydrothermalis, Caldicellulosiruptor kristjanssonii, Caldicellulosiruptor kronotskyensis, Caldicellulosiruptor owensenis, and Caldicellulosiruptor lactoaceticus.</title>
        <authorList>
            <person name="Blumer-Schuette S.E."/>
            <person name="Ozdemir I."/>
            <person name="Mistry D."/>
            <person name="Lucas S."/>
            <person name="Lapidus A."/>
            <person name="Cheng J.F."/>
            <person name="Goodwin L.A."/>
            <person name="Pitluck S."/>
            <person name="Land M.L."/>
            <person name="Hauser L.J."/>
            <person name="Woyke T."/>
            <person name="Mikhailova N."/>
            <person name="Pati A."/>
            <person name="Kyrpides N.C."/>
            <person name="Ivanova N."/>
            <person name="Detter J.C."/>
            <person name="Walston-Davenport K."/>
            <person name="Han S."/>
            <person name="Adams M.W."/>
            <person name="Kelly R.M."/>
        </authorList>
    </citation>
    <scope>NUCLEOTIDE SEQUENCE [LARGE SCALE GENOMIC DNA]</scope>
    <source>
        <strain evidence="3">ATCC 700853 / DSM 12137 / I77R1B</strain>
    </source>
</reference>
<dbReference type="RefSeq" id="WP_013432800.1">
    <property type="nucleotide sequence ID" value="NC_014721.1"/>
</dbReference>
<evidence type="ECO:0000313" key="3">
    <source>
        <dbReference type="Proteomes" id="UP000009256"/>
    </source>
</evidence>